<protein>
    <submittedName>
        <fullName evidence="2">Uncharacterized protein</fullName>
    </submittedName>
</protein>
<keyword evidence="1" id="KW-1133">Transmembrane helix</keyword>
<proteinExistence type="predicted"/>
<evidence type="ECO:0000256" key="1">
    <source>
        <dbReference type="SAM" id="Phobius"/>
    </source>
</evidence>
<gene>
    <name evidence="2" type="ORF">S03H2_17337</name>
</gene>
<name>X1GMZ1_9ZZZZ</name>
<sequence length="113" mass="12260">MKIKYTGSIKEDTGTVLKNTSPYSKIFAPKNLTLENGYAAIVARKSTRVAVEPAMSRLFNVQCNGRPEKVRPKFSMLILLGIFAAGLAAGFIEARTSQVKGISANRNTIIKGI</sequence>
<accession>X1GMZ1</accession>
<comment type="caution">
    <text evidence="2">The sequence shown here is derived from an EMBL/GenBank/DDBJ whole genome shotgun (WGS) entry which is preliminary data.</text>
</comment>
<feature type="transmembrane region" description="Helical" evidence="1">
    <location>
        <begin position="74"/>
        <end position="92"/>
    </location>
</feature>
<keyword evidence="1" id="KW-0472">Membrane</keyword>
<dbReference type="EMBL" id="BARU01008933">
    <property type="protein sequence ID" value="GAH46235.1"/>
    <property type="molecule type" value="Genomic_DNA"/>
</dbReference>
<dbReference type="AlphaFoldDB" id="X1GMZ1"/>
<keyword evidence="1" id="KW-0812">Transmembrane</keyword>
<evidence type="ECO:0000313" key="2">
    <source>
        <dbReference type="EMBL" id="GAH46235.1"/>
    </source>
</evidence>
<organism evidence="2">
    <name type="scientific">marine sediment metagenome</name>
    <dbReference type="NCBI Taxonomy" id="412755"/>
    <lineage>
        <taxon>unclassified sequences</taxon>
        <taxon>metagenomes</taxon>
        <taxon>ecological metagenomes</taxon>
    </lineage>
</organism>
<reference evidence="2" key="1">
    <citation type="journal article" date="2014" name="Front. Microbiol.">
        <title>High frequency of phylogenetically diverse reductive dehalogenase-homologous genes in deep subseafloor sedimentary metagenomes.</title>
        <authorList>
            <person name="Kawai M."/>
            <person name="Futagami T."/>
            <person name="Toyoda A."/>
            <person name="Takaki Y."/>
            <person name="Nishi S."/>
            <person name="Hori S."/>
            <person name="Arai W."/>
            <person name="Tsubouchi T."/>
            <person name="Morono Y."/>
            <person name="Uchiyama I."/>
            <person name="Ito T."/>
            <person name="Fujiyama A."/>
            <person name="Inagaki F."/>
            <person name="Takami H."/>
        </authorList>
    </citation>
    <scope>NUCLEOTIDE SEQUENCE</scope>
    <source>
        <strain evidence="2">Expedition CK06-06</strain>
    </source>
</reference>